<reference evidence="2 3" key="1">
    <citation type="submission" date="2019-09" db="EMBL/GenBank/DDBJ databases">
        <title>YIM 132180 draft genome.</title>
        <authorList>
            <person name="Zhang K."/>
        </authorList>
    </citation>
    <scope>NUCLEOTIDE SEQUENCE [LARGE SCALE GENOMIC DNA]</scope>
    <source>
        <strain evidence="2 3">YIM 132180</strain>
    </source>
</reference>
<sequence>MRLRFTPPALAEIDEILTGIGSRSPRGAGKVRDRLEKIADSLRDHPYLGQATDIQPVRRLGLQPYPYILFYRIGETEVVIVGIRHAARDPGSMPGGENTDLP</sequence>
<dbReference type="EMBL" id="VZDO01000003">
    <property type="protein sequence ID" value="KAB0681281.1"/>
    <property type="molecule type" value="Genomic_DNA"/>
</dbReference>
<keyword evidence="3" id="KW-1185">Reference proteome</keyword>
<proteinExistence type="predicted"/>
<dbReference type="RefSeq" id="WP_150968477.1">
    <property type="nucleotide sequence ID" value="NZ_VZDO01000003.1"/>
</dbReference>
<organism evidence="2 3">
    <name type="scientific">Plantimonas leprariae</name>
    <dbReference type="NCBI Taxonomy" id="2615207"/>
    <lineage>
        <taxon>Bacteria</taxon>
        <taxon>Pseudomonadati</taxon>
        <taxon>Pseudomonadota</taxon>
        <taxon>Alphaproteobacteria</taxon>
        <taxon>Hyphomicrobiales</taxon>
        <taxon>Aurantimonadaceae</taxon>
        <taxon>Plantimonas</taxon>
    </lineage>
</organism>
<name>A0A7V7TXF4_9HYPH</name>
<gene>
    <name evidence="2" type="ORF">F6X38_05155</name>
</gene>
<dbReference type="Proteomes" id="UP000432089">
    <property type="component" value="Unassembled WGS sequence"/>
</dbReference>
<protein>
    <submittedName>
        <fullName evidence="2">Type II toxin-antitoxin system RelE/ParE family toxin</fullName>
    </submittedName>
</protein>
<dbReference type="InterPro" id="IPR007712">
    <property type="entry name" value="RelE/ParE_toxin"/>
</dbReference>
<dbReference type="Pfam" id="PF05016">
    <property type="entry name" value="ParE_toxin"/>
    <property type="match status" value="1"/>
</dbReference>
<accession>A0A7V7TXF4</accession>
<evidence type="ECO:0000256" key="1">
    <source>
        <dbReference type="ARBA" id="ARBA00022649"/>
    </source>
</evidence>
<dbReference type="InterPro" id="IPR035093">
    <property type="entry name" value="RelE/ParE_toxin_dom_sf"/>
</dbReference>
<evidence type="ECO:0000313" key="2">
    <source>
        <dbReference type="EMBL" id="KAB0681281.1"/>
    </source>
</evidence>
<dbReference type="Gene3D" id="3.30.2310.20">
    <property type="entry name" value="RelE-like"/>
    <property type="match status" value="1"/>
</dbReference>
<dbReference type="AlphaFoldDB" id="A0A7V7TXF4"/>
<comment type="caution">
    <text evidence="2">The sequence shown here is derived from an EMBL/GenBank/DDBJ whole genome shotgun (WGS) entry which is preliminary data.</text>
</comment>
<keyword evidence="1" id="KW-1277">Toxin-antitoxin system</keyword>
<evidence type="ECO:0000313" key="3">
    <source>
        <dbReference type="Proteomes" id="UP000432089"/>
    </source>
</evidence>